<evidence type="ECO:0000259" key="1">
    <source>
        <dbReference type="Pfam" id="PF00535"/>
    </source>
</evidence>
<evidence type="ECO:0000313" key="2">
    <source>
        <dbReference type="EMBL" id="MDX8306066.1"/>
    </source>
</evidence>
<dbReference type="PANTHER" id="PTHR43179:SF7">
    <property type="entry name" value="RHAMNOSYLTRANSFERASE WBBL"/>
    <property type="match status" value="1"/>
</dbReference>
<dbReference type="SUPFAM" id="SSF53448">
    <property type="entry name" value="Nucleotide-diphospho-sugar transferases"/>
    <property type="match status" value="2"/>
</dbReference>
<comment type="caution">
    <text evidence="2">The sequence shown here is derived from an EMBL/GenBank/DDBJ whole genome shotgun (WGS) entry which is preliminary data.</text>
</comment>
<keyword evidence="2" id="KW-0328">Glycosyltransferase</keyword>
<feature type="domain" description="Glycosyltransferase 2-like" evidence="1">
    <location>
        <begin position="57"/>
        <end position="165"/>
    </location>
</feature>
<dbReference type="GO" id="GO:0016757">
    <property type="term" value="F:glycosyltransferase activity"/>
    <property type="evidence" value="ECO:0007669"/>
    <property type="project" value="UniProtKB-KW"/>
</dbReference>
<dbReference type="Pfam" id="PF00535">
    <property type="entry name" value="Glycos_transf_2"/>
    <property type="match status" value="1"/>
</dbReference>
<dbReference type="Pfam" id="PF13641">
    <property type="entry name" value="Glyco_tranf_2_3"/>
    <property type="match status" value="1"/>
</dbReference>
<gene>
    <name evidence="2" type="ORF">RMR22_28085</name>
</gene>
<name>A0AAW9FK04_9HYPH</name>
<dbReference type="InterPro" id="IPR001173">
    <property type="entry name" value="Glyco_trans_2-like"/>
</dbReference>
<accession>A0AAW9FK04</accession>
<dbReference type="Gene3D" id="3.90.550.10">
    <property type="entry name" value="Spore Coat Polysaccharide Biosynthesis Protein SpsA, Chain A"/>
    <property type="match status" value="2"/>
</dbReference>
<dbReference type="AlphaFoldDB" id="A0AAW9FK04"/>
<dbReference type="EMBL" id="JAVRAF010000064">
    <property type="protein sequence ID" value="MDX8306066.1"/>
    <property type="molecule type" value="Genomic_DNA"/>
</dbReference>
<sequence length="593" mass="66866">MANATVWDIGKVPRLHLPVPNIKIRRSQSHTAKFIATHYKLAKALPVVVPSSHTWLSVVVPVYNAPERYLEDLTRSFENQGLPGTELIFSDDASTSLETDAWYRNRSFGPNVHILRNQVNGGIARATNAGLAKAHGTWIAFLDHDDLVAPHAFKMISKTLSDNPEAKFIYTDELVVDERLKPLGLMLKPAYDPVLLTGVNYINHLSVYRRDRLEELGFLKPNFDGSQDYDLLLRYLEGIPTEDVLHLPYPAYWWRRSDQSYSQRFLDKATTAARVAIKERFGREGKTVHVSAALTKSLHRVEFNLEEQQWPKISIIIPSKDSFELVRVILDGIYGKTDYPNFEVIIVDNGSSDHRVISLYENYRREHLNFSAHIGQEKFNFSRSVNRGISLASGDHYLILNNDIEIIDDSWLKEMVSCLQFESTGIVGAKLLYPNGSIQHAGVIVGLGGLAGHWYLNKPSDFGGPMNRLHLRNSVTCVTGAAMLISGECAASIGDWDETNFAVAYNDVDYCLRAHMSGIRCVWTPFSLMYHNESASRGSDAVGESKIRFDIEKENLRRIYNTGAFDDRTTNPGYGKWHSVPHIVPPSHLPKAR</sequence>
<reference evidence="2" key="1">
    <citation type="journal article" date="2023" name="Phytobiomes J">
        <title>Deciphering the key players within the bacterial microbiota associated with aerial crown gall tumors on rhododendron: Insights into the gallobiome.</title>
        <authorList>
            <person name="Kuzmanovic N."/>
            <person name="Nesme J."/>
            <person name="Wolf J."/>
            <person name="Neumann-Schaal M."/>
            <person name="Petersen J."/>
            <person name="Fernandez-Gnecco G."/>
            <person name="Sproeer C."/>
            <person name="Bunk B."/>
            <person name="Overmann J."/>
            <person name="Sorensen S.J."/>
            <person name="Idczak E."/>
            <person name="Smalla K."/>
        </authorList>
    </citation>
    <scope>NUCLEOTIDE SEQUENCE</scope>
    <source>
        <strain evidence="2">Rho-11.1</strain>
    </source>
</reference>
<keyword evidence="2" id="KW-0808">Transferase</keyword>
<dbReference type="PANTHER" id="PTHR43179">
    <property type="entry name" value="RHAMNOSYLTRANSFERASE WBBL"/>
    <property type="match status" value="1"/>
</dbReference>
<dbReference type="InterPro" id="IPR029044">
    <property type="entry name" value="Nucleotide-diphossugar_trans"/>
</dbReference>
<dbReference type="RefSeq" id="WP_320204057.1">
    <property type="nucleotide sequence ID" value="NZ_CP192781.1"/>
</dbReference>
<organism evidence="2">
    <name type="scientific">Agrobacterium rosae</name>
    <dbReference type="NCBI Taxonomy" id="1972867"/>
    <lineage>
        <taxon>Bacteria</taxon>
        <taxon>Pseudomonadati</taxon>
        <taxon>Pseudomonadota</taxon>
        <taxon>Alphaproteobacteria</taxon>
        <taxon>Hyphomicrobiales</taxon>
        <taxon>Rhizobiaceae</taxon>
        <taxon>Rhizobium/Agrobacterium group</taxon>
        <taxon>Agrobacterium</taxon>
    </lineage>
</organism>
<proteinExistence type="predicted"/>
<protein>
    <submittedName>
        <fullName evidence="2">Glycosyltransferase</fullName>
        <ecNumber evidence="2">2.4.-.-</ecNumber>
    </submittedName>
</protein>
<dbReference type="EC" id="2.4.-.-" evidence="2"/>